<evidence type="ECO:0008006" key="5">
    <source>
        <dbReference type="Google" id="ProtNLM"/>
    </source>
</evidence>
<gene>
    <name evidence="2" type="ORF">COK05_28060</name>
    <name evidence="1" type="ORF">TQ94_20765</name>
</gene>
<protein>
    <recommendedName>
        <fullName evidence="5">Phage protein</fullName>
    </recommendedName>
</protein>
<comment type="caution">
    <text evidence="2">The sequence shown here is derived from an EMBL/GenBank/DDBJ whole genome shotgun (WGS) entry which is preliminary data.</text>
</comment>
<dbReference type="RefSeq" id="WP_000477703.1">
    <property type="nucleotide sequence ID" value="NZ_CP097351.1"/>
</dbReference>
<dbReference type="Proteomes" id="UP000036243">
    <property type="component" value="Unassembled WGS sequence"/>
</dbReference>
<dbReference type="EMBL" id="JYFW01000039">
    <property type="protein sequence ID" value="KMP13688.1"/>
    <property type="molecule type" value="Genomic_DNA"/>
</dbReference>
<reference evidence="2 4" key="2">
    <citation type="submission" date="2017-09" db="EMBL/GenBank/DDBJ databases">
        <title>Large-scale bioinformatics analysis of Bacillus genomes uncovers conserved roles of natural products in bacterial physiology.</title>
        <authorList>
            <consortium name="Agbiome Team Llc"/>
            <person name="Bleich R.M."/>
            <person name="Grubbs K.J."/>
            <person name="Santa Maria K.C."/>
            <person name="Allen S.E."/>
            <person name="Farag S."/>
            <person name="Shank E.A."/>
            <person name="Bowers A."/>
        </authorList>
    </citation>
    <scope>NUCLEOTIDE SEQUENCE [LARGE SCALE GENOMIC DNA]</scope>
    <source>
        <strain evidence="2 4">AFS070861</strain>
    </source>
</reference>
<sequence>MFLALCYEAKLTYWDLEVMTIGDCFDYIAEYAEMKNPGKEKVRKATQEDFNAF</sequence>
<evidence type="ECO:0000313" key="2">
    <source>
        <dbReference type="EMBL" id="PFQ39708.1"/>
    </source>
</evidence>
<accession>A0A0G8EKE6</accession>
<evidence type="ECO:0000313" key="3">
    <source>
        <dbReference type="Proteomes" id="UP000036243"/>
    </source>
</evidence>
<evidence type="ECO:0000313" key="1">
    <source>
        <dbReference type="EMBL" id="KMP13688.1"/>
    </source>
</evidence>
<dbReference type="Proteomes" id="UP000224386">
    <property type="component" value="Unassembled WGS sequence"/>
</dbReference>
<dbReference type="EMBL" id="NVAP01000068">
    <property type="protein sequence ID" value="PFQ39708.1"/>
    <property type="molecule type" value="Genomic_DNA"/>
</dbReference>
<proteinExistence type="predicted"/>
<dbReference type="AlphaFoldDB" id="A0A0G8EKE6"/>
<evidence type="ECO:0000313" key="4">
    <source>
        <dbReference type="Proteomes" id="UP000224386"/>
    </source>
</evidence>
<organism evidence="2 4">
    <name type="scientific">Bacillus cereus</name>
    <dbReference type="NCBI Taxonomy" id="1396"/>
    <lineage>
        <taxon>Bacteria</taxon>
        <taxon>Bacillati</taxon>
        <taxon>Bacillota</taxon>
        <taxon>Bacilli</taxon>
        <taxon>Bacillales</taxon>
        <taxon>Bacillaceae</taxon>
        <taxon>Bacillus</taxon>
        <taxon>Bacillus cereus group</taxon>
    </lineage>
</organism>
<name>A0A0G8EKE6_BACCE</name>
<reference evidence="1 3" key="1">
    <citation type="submission" date="2015-02" db="EMBL/GenBank/DDBJ databases">
        <title>Evolution of B. cereus sensu lato: Distribution, horizontal transfer and duplication of chromosomal virulence genes.</title>
        <authorList>
            <person name="Boehm M.-E."/>
            <person name="Huptas C."/>
            <person name="Krey V.M."/>
            <person name="Scherer S."/>
        </authorList>
    </citation>
    <scope>NUCLEOTIDE SEQUENCE [LARGE SCALE GENOMIC DNA]</scope>
    <source>
        <strain evidence="1 3">#17</strain>
    </source>
</reference>